<reference evidence="2 3" key="1">
    <citation type="journal article" date="2007" name="Genome Biol.">
        <title>Characterization and modeling of the Haemophilus influenzae core and supragenomes based on the complete genomic sequences of Rd and 12 clinical nontypeable strains.</title>
        <authorList>
            <person name="Hogg J.S."/>
            <person name="Hu F.Z."/>
            <person name="Janto B."/>
            <person name="Boissy R."/>
            <person name="Hayes J."/>
            <person name="Keefe R."/>
            <person name="Post J.C."/>
            <person name="Ehrlich G.D."/>
        </authorList>
    </citation>
    <scope>NUCLEOTIDE SEQUENCE [LARGE SCALE GENOMIC DNA]</scope>
    <source>
        <strain evidence="2">3655</strain>
        <strain evidence="3">NTHi 3655</strain>
    </source>
</reference>
<accession>A0A0H3PJS8</accession>
<protein>
    <submittedName>
        <fullName evidence="1">Phage tail protein</fullName>
    </submittedName>
</protein>
<dbReference type="RefSeq" id="WP_005658855.1">
    <property type="nucleotide sequence ID" value="NZ_AAZF01000017.1"/>
</dbReference>
<reference evidence="1" key="3">
    <citation type="submission" date="2024-01" db="EMBL/GenBank/DDBJ databases">
        <authorList>
            <person name="Riesbeck K."/>
        </authorList>
    </citation>
    <scope>NUCLEOTIDE SEQUENCE</scope>
    <source>
        <strain evidence="1">3655</strain>
    </source>
</reference>
<dbReference type="EMBL" id="OV040719">
    <property type="protein sequence ID" value="CAH0450945.1"/>
    <property type="molecule type" value="Genomic_DNA"/>
</dbReference>
<evidence type="ECO:0000313" key="1">
    <source>
        <dbReference type="EMBL" id="CAH0450945.1"/>
    </source>
</evidence>
<organism evidence="2 3">
    <name type="scientific">Haemophilus influenzae (strain NTHi 3655)</name>
    <dbReference type="NCBI Taxonomy" id="375177"/>
    <lineage>
        <taxon>Bacteria</taxon>
        <taxon>Pseudomonadati</taxon>
        <taxon>Pseudomonadota</taxon>
        <taxon>Gammaproteobacteria</taxon>
        <taxon>Pasteurellales</taxon>
        <taxon>Pasteurellaceae</taxon>
        <taxon>Haemophilus</taxon>
    </lineage>
</organism>
<dbReference type="AlphaFoldDB" id="A0A0H3PJS8"/>
<proteinExistence type="predicted"/>
<name>A0A0H3PJS8_HAEI3</name>
<reference evidence="4" key="2">
    <citation type="submission" date="2021-11" db="EMBL/GenBank/DDBJ databases">
        <authorList>
            <person name="Riesbeck K."/>
        </authorList>
    </citation>
    <scope>NUCLEOTIDE SEQUENCE [LARGE SCALE GENOMIC DNA]</scope>
</reference>
<dbReference type="Pfam" id="PF09684">
    <property type="entry name" value="Tail_P2_I"/>
    <property type="match status" value="1"/>
</dbReference>
<dbReference type="Proteomes" id="UP000003185">
    <property type="component" value="Unassembled WGS sequence"/>
</dbReference>
<dbReference type="EMBL" id="AAZF01000017">
    <property type="protein sequence ID" value="EDJ92002.1"/>
    <property type="molecule type" value="Genomic_DNA"/>
</dbReference>
<evidence type="ECO:0000313" key="2">
    <source>
        <dbReference type="EMBL" id="EDJ92002.1"/>
    </source>
</evidence>
<evidence type="ECO:0000313" key="3">
    <source>
        <dbReference type="Proteomes" id="UP000003185"/>
    </source>
</evidence>
<evidence type="ECO:0000313" key="4">
    <source>
        <dbReference type="Proteomes" id="UP000837958"/>
    </source>
</evidence>
<gene>
    <name evidence="2" type="ORF">CGSHi3655_00235</name>
    <name evidence="1" type="ORF">KRLU3655_LOCUS1021</name>
</gene>
<sequence length="189" mass="21762">MARLRYPDIIARDAKYTALAELGQRLPQFKLSPIMTTLVDLLDDRFIEVLAEKWSVTGYDGLFLATTQESKKGLIKKSVELHRHKGTPWSVREVIRQLGFGEIEIDEGLKNRDYSANTFVNKIPSDERWAYYGIQLSKPVTNEQAVEIRKILRNFVPARCLLGVLDYKSAPVLYNNKVRYNKQYNHGSV</sequence>
<dbReference type="Proteomes" id="UP000837958">
    <property type="component" value="Chromosome"/>
</dbReference>
<dbReference type="InterPro" id="IPR006521">
    <property type="entry name" value="Tail_protein_I"/>
</dbReference>